<keyword evidence="5" id="KW-0862">Zinc</keyword>
<keyword evidence="8" id="KW-1185">Reference proteome</keyword>
<comment type="similarity">
    <text evidence="1">Belongs to the peptidase M20A family.</text>
</comment>
<dbReference type="InterPro" id="IPR002933">
    <property type="entry name" value="Peptidase_M20"/>
</dbReference>
<dbReference type="InterPro" id="IPR047177">
    <property type="entry name" value="Pept_M20A"/>
</dbReference>
<protein>
    <submittedName>
        <fullName evidence="7">M20 family peptidase</fullName>
    </submittedName>
</protein>
<dbReference type="Proteomes" id="UP001500552">
    <property type="component" value="Unassembled WGS sequence"/>
</dbReference>
<evidence type="ECO:0000313" key="8">
    <source>
        <dbReference type="Proteomes" id="UP001500552"/>
    </source>
</evidence>
<dbReference type="InterPro" id="IPR001261">
    <property type="entry name" value="ArgE/DapE_CS"/>
</dbReference>
<evidence type="ECO:0000256" key="2">
    <source>
        <dbReference type="ARBA" id="ARBA00022670"/>
    </source>
</evidence>
<dbReference type="PIRSF" id="PIRSF036696">
    <property type="entry name" value="ACY-1"/>
    <property type="match status" value="1"/>
</dbReference>
<evidence type="ECO:0000256" key="4">
    <source>
        <dbReference type="ARBA" id="ARBA00022801"/>
    </source>
</evidence>
<evidence type="ECO:0000313" key="7">
    <source>
        <dbReference type="EMBL" id="GAA4427695.1"/>
    </source>
</evidence>
<comment type="caution">
    <text evidence="7">The sequence shown here is derived from an EMBL/GenBank/DDBJ whole genome shotgun (WGS) entry which is preliminary data.</text>
</comment>
<dbReference type="PROSITE" id="PS00758">
    <property type="entry name" value="ARGE_DAPE_CPG2_1"/>
    <property type="match status" value="1"/>
</dbReference>
<evidence type="ECO:0000256" key="3">
    <source>
        <dbReference type="ARBA" id="ARBA00022723"/>
    </source>
</evidence>
<accession>A0ABP8LDM5</accession>
<dbReference type="InterPro" id="IPR036264">
    <property type="entry name" value="Bact_exopeptidase_dim_dom"/>
</dbReference>
<dbReference type="EMBL" id="BAABHC010000004">
    <property type="protein sequence ID" value="GAA4427695.1"/>
    <property type="molecule type" value="Genomic_DNA"/>
</dbReference>
<dbReference type="Gene3D" id="3.40.630.10">
    <property type="entry name" value="Zn peptidases"/>
    <property type="match status" value="1"/>
</dbReference>
<reference evidence="8" key="1">
    <citation type="journal article" date="2019" name="Int. J. Syst. Evol. Microbiol.">
        <title>The Global Catalogue of Microorganisms (GCM) 10K type strain sequencing project: providing services to taxonomists for standard genome sequencing and annotation.</title>
        <authorList>
            <consortium name="The Broad Institute Genomics Platform"/>
            <consortium name="The Broad Institute Genome Sequencing Center for Infectious Disease"/>
            <person name="Wu L."/>
            <person name="Ma J."/>
        </authorList>
    </citation>
    <scope>NUCLEOTIDE SEQUENCE [LARGE SCALE GENOMIC DNA]</scope>
    <source>
        <strain evidence="8">JCM 17926</strain>
    </source>
</reference>
<evidence type="ECO:0000259" key="6">
    <source>
        <dbReference type="Pfam" id="PF07687"/>
    </source>
</evidence>
<dbReference type="Gene3D" id="3.30.70.360">
    <property type="match status" value="1"/>
</dbReference>
<dbReference type="SUPFAM" id="SSF55031">
    <property type="entry name" value="Bacterial exopeptidase dimerisation domain"/>
    <property type="match status" value="1"/>
</dbReference>
<name>A0ABP8LDM5_9BACT</name>
<dbReference type="InterPro" id="IPR011650">
    <property type="entry name" value="Peptidase_M20_dimer"/>
</dbReference>
<organism evidence="7 8">
    <name type="scientific">Pontibacter saemangeumensis</name>
    <dbReference type="NCBI Taxonomy" id="1084525"/>
    <lineage>
        <taxon>Bacteria</taxon>
        <taxon>Pseudomonadati</taxon>
        <taxon>Bacteroidota</taxon>
        <taxon>Cytophagia</taxon>
        <taxon>Cytophagales</taxon>
        <taxon>Hymenobacteraceae</taxon>
        <taxon>Pontibacter</taxon>
    </lineage>
</organism>
<keyword evidence="4" id="KW-0378">Hydrolase</keyword>
<gene>
    <name evidence="7" type="ORF">GCM10023188_11110</name>
</gene>
<dbReference type="Pfam" id="PF01546">
    <property type="entry name" value="Peptidase_M20"/>
    <property type="match status" value="1"/>
</dbReference>
<dbReference type="PANTHER" id="PTHR45962:SF1">
    <property type="entry name" value="N-FATTY-ACYL-AMINO ACID SYNTHASE_HYDROLASE PM20D1"/>
    <property type="match status" value="1"/>
</dbReference>
<keyword evidence="2" id="KW-0645">Protease</keyword>
<evidence type="ECO:0000256" key="1">
    <source>
        <dbReference type="ARBA" id="ARBA00006247"/>
    </source>
</evidence>
<dbReference type="Gene3D" id="1.10.150.900">
    <property type="match status" value="1"/>
</dbReference>
<dbReference type="PANTHER" id="PTHR45962">
    <property type="entry name" value="N-FATTY-ACYL-AMINO ACID SYNTHASE/HYDROLASE PM20D1"/>
    <property type="match status" value="1"/>
</dbReference>
<sequence length="486" mass="53254">MVLIQLCLYGQAFAVPDTTVTAVAPNAMHKLAGAITYQTVSAVAPGNADARAFLGLHQYLEDAFPALHNQLQKKVVNKYSLLYTWPGKDHTLKPVLLSAHLDVVPVEEATKDEWQHQPFKGIVQDGYIWGRGAMDDKYRVVAMMEAVEQLVLEGYQPERTLYLAFGHDEETGGKSGAGEIAAYLQAQGVQLEAVFDEGLAVADKIVPGIAEPIAFIGTAAKGNLNLLLTVKGEGGHSSVPPKDSPIFTLSAAINRLHNHPFEPHMTPATRETVELLADKIGGKYRFVMRHYGLFKGRVLKKLTRDQATDALVRTQMAPTILEAGQKENVMPRLATAVLNVRILTGETQQTVLAHVLKTIDDERVQVEVSGLYTPPSPVTSTDTWTYKALAHAIGETFPEVTAVVPALFPGSTDSKHYSGLTDNIYRFAPQVVTRQSAKLVHNVNERLSVEVFGKCIVFYNHLIRSTCGSVANEVAIRQEKALQREE</sequence>
<dbReference type="Pfam" id="PF07687">
    <property type="entry name" value="M20_dimer"/>
    <property type="match status" value="1"/>
</dbReference>
<proteinExistence type="inferred from homology"/>
<keyword evidence="3" id="KW-0479">Metal-binding</keyword>
<feature type="domain" description="Peptidase M20 dimerisation" evidence="6">
    <location>
        <begin position="219"/>
        <end position="362"/>
    </location>
</feature>
<dbReference type="SUPFAM" id="SSF53187">
    <property type="entry name" value="Zn-dependent exopeptidases"/>
    <property type="match status" value="1"/>
</dbReference>
<evidence type="ECO:0000256" key="5">
    <source>
        <dbReference type="ARBA" id="ARBA00022833"/>
    </source>
</evidence>